<protein>
    <submittedName>
        <fullName evidence="1">Uncharacterized protein</fullName>
    </submittedName>
</protein>
<dbReference type="Proteomes" id="UP000663844">
    <property type="component" value="Unassembled WGS sequence"/>
</dbReference>
<evidence type="ECO:0000313" key="1">
    <source>
        <dbReference type="EMBL" id="CAF4181846.1"/>
    </source>
</evidence>
<accession>A0A819ZX37</accession>
<dbReference type="EMBL" id="CAJOAZ010008300">
    <property type="protein sequence ID" value="CAF4181846.1"/>
    <property type="molecule type" value="Genomic_DNA"/>
</dbReference>
<reference evidence="1" key="1">
    <citation type="submission" date="2021-02" db="EMBL/GenBank/DDBJ databases">
        <authorList>
            <person name="Nowell W R."/>
        </authorList>
    </citation>
    <scope>NUCLEOTIDE SEQUENCE</scope>
</reference>
<dbReference type="AlphaFoldDB" id="A0A819ZX37"/>
<proteinExistence type="predicted"/>
<sequence length="167" mass="19781">DPLGFDGLHYFSSEFSFSGIVKYCIRPANDKNLTTVIHFFNISDEYFTFNELYHLNVTSYQILLWSSSIDVAVQYQYYLDRPFQSNLSNEIFFKYTPPWFGSRCQYSLEINESNENDYRCHNGLCIPKIFAEIEFAEAQCFDGSDGTIKANCLLRFYYRPHLFDYVW</sequence>
<feature type="non-terminal residue" evidence="1">
    <location>
        <position position="1"/>
    </location>
</feature>
<comment type="caution">
    <text evidence="1">The sequence shown here is derived from an EMBL/GenBank/DDBJ whole genome shotgun (WGS) entry which is preliminary data.</text>
</comment>
<name>A0A819ZX37_9BILA</name>
<gene>
    <name evidence="1" type="ORF">OXD698_LOCUS39777</name>
</gene>
<organism evidence="1 2">
    <name type="scientific">Adineta steineri</name>
    <dbReference type="NCBI Taxonomy" id="433720"/>
    <lineage>
        <taxon>Eukaryota</taxon>
        <taxon>Metazoa</taxon>
        <taxon>Spiralia</taxon>
        <taxon>Gnathifera</taxon>
        <taxon>Rotifera</taxon>
        <taxon>Eurotatoria</taxon>
        <taxon>Bdelloidea</taxon>
        <taxon>Adinetida</taxon>
        <taxon>Adinetidae</taxon>
        <taxon>Adineta</taxon>
    </lineage>
</organism>
<evidence type="ECO:0000313" key="2">
    <source>
        <dbReference type="Proteomes" id="UP000663844"/>
    </source>
</evidence>